<proteinExistence type="predicted"/>
<dbReference type="AlphaFoldDB" id="A0AA39WYX0"/>
<accession>A0AA39WYX0</accession>
<dbReference type="EMBL" id="JAULSU010000003">
    <property type="protein sequence ID" value="KAK0624151.1"/>
    <property type="molecule type" value="Genomic_DNA"/>
</dbReference>
<reference evidence="1" key="1">
    <citation type="submission" date="2023-06" db="EMBL/GenBank/DDBJ databases">
        <title>Genome-scale phylogeny and comparative genomics of the fungal order Sordariales.</title>
        <authorList>
            <consortium name="Lawrence Berkeley National Laboratory"/>
            <person name="Hensen N."/>
            <person name="Bonometti L."/>
            <person name="Westerberg I."/>
            <person name="Brannstrom I.O."/>
            <person name="Guillou S."/>
            <person name="Cros-Aarteil S."/>
            <person name="Calhoun S."/>
            <person name="Haridas S."/>
            <person name="Kuo A."/>
            <person name="Mondo S."/>
            <person name="Pangilinan J."/>
            <person name="Riley R."/>
            <person name="Labutti K."/>
            <person name="Andreopoulos B."/>
            <person name="Lipzen A."/>
            <person name="Chen C."/>
            <person name="Yanf M."/>
            <person name="Daum C."/>
            <person name="Ng V."/>
            <person name="Clum A."/>
            <person name="Steindorff A."/>
            <person name="Ohm R."/>
            <person name="Martin F."/>
            <person name="Silar P."/>
            <person name="Natvig D."/>
            <person name="Lalanne C."/>
            <person name="Gautier V."/>
            <person name="Ament-Velasquez S.L."/>
            <person name="Kruys A."/>
            <person name="Hutchinson M.I."/>
            <person name="Powell A.J."/>
            <person name="Barry K."/>
            <person name="Miller A.N."/>
            <person name="Grigoriev I.V."/>
            <person name="Debuchy R."/>
            <person name="Gladieux P."/>
            <person name="Thoren M.H."/>
            <person name="Johannesson H."/>
        </authorList>
    </citation>
    <scope>NUCLEOTIDE SEQUENCE</scope>
    <source>
        <strain evidence="1">CBS 606.72</strain>
    </source>
</reference>
<organism evidence="1 2">
    <name type="scientific">Immersiella caudata</name>
    <dbReference type="NCBI Taxonomy" id="314043"/>
    <lineage>
        <taxon>Eukaryota</taxon>
        <taxon>Fungi</taxon>
        <taxon>Dikarya</taxon>
        <taxon>Ascomycota</taxon>
        <taxon>Pezizomycotina</taxon>
        <taxon>Sordariomycetes</taxon>
        <taxon>Sordariomycetidae</taxon>
        <taxon>Sordariales</taxon>
        <taxon>Lasiosphaeriaceae</taxon>
        <taxon>Immersiella</taxon>
    </lineage>
</organism>
<name>A0AA39WYX0_9PEZI</name>
<evidence type="ECO:0000313" key="1">
    <source>
        <dbReference type="EMBL" id="KAK0624151.1"/>
    </source>
</evidence>
<keyword evidence="2" id="KW-1185">Reference proteome</keyword>
<evidence type="ECO:0000313" key="2">
    <source>
        <dbReference type="Proteomes" id="UP001175000"/>
    </source>
</evidence>
<comment type="caution">
    <text evidence="1">The sequence shown here is derived from an EMBL/GenBank/DDBJ whole genome shotgun (WGS) entry which is preliminary data.</text>
</comment>
<sequence length="133" mass="14410">MGDIMKEYGLVDSNLAGGEKLHWAASMLASRHDQARASGTVWAIAAKTLIYDLVEVVEGDYSNTVGFTMETNQARARALRATRAKLPKAFLDFLLVETGEMACTQSMVGSQESNSSAMIWYGKGGWVATVSLK</sequence>
<protein>
    <submittedName>
        <fullName evidence="1">Uncharacterized protein</fullName>
    </submittedName>
</protein>
<dbReference type="Proteomes" id="UP001175000">
    <property type="component" value="Unassembled WGS sequence"/>
</dbReference>
<gene>
    <name evidence="1" type="ORF">B0T14DRAFT_565448</name>
</gene>